<feature type="region of interest" description="Disordered" evidence="1">
    <location>
        <begin position="220"/>
        <end position="240"/>
    </location>
</feature>
<accession>A0A7J6VF93</accession>
<dbReference type="Proteomes" id="UP000554482">
    <property type="component" value="Unassembled WGS sequence"/>
</dbReference>
<dbReference type="InterPro" id="IPR021832">
    <property type="entry name" value="ANKRD13"/>
</dbReference>
<dbReference type="PANTHER" id="PTHR12447">
    <property type="entry name" value="ANKYRIN REPEAT DOMAIN-CONTAINING PROTEIN 13"/>
    <property type="match status" value="1"/>
</dbReference>
<dbReference type="OrthoDB" id="1700028at2759"/>
<proteinExistence type="predicted"/>
<comment type="caution">
    <text evidence="2">The sequence shown here is derived from an EMBL/GenBank/DDBJ whole genome shotgun (WGS) entry which is preliminary data.</text>
</comment>
<evidence type="ECO:0000313" key="2">
    <source>
        <dbReference type="EMBL" id="KAF5183796.1"/>
    </source>
</evidence>
<name>A0A7J6VF93_THATH</name>
<dbReference type="AlphaFoldDB" id="A0A7J6VF93"/>
<reference evidence="2 3" key="1">
    <citation type="submission" date="2020-06" db="EMBL/GenBank/DDBJ databases">
        <title>Transcriptomic and genomic resources for Thalictrum thalictroides and T. hernandezii: Facilitating candidate gene discovery in an emerging model plant lineage.</title>
        <authorList>
            <person name="Arias T."/>
            <person name="Riano-Pachon D.M."/>
            <person name="Di Stilio V.S."/>
        </authorList>
    </citation>
    <scope>NUCLEOTIDE SEQUENCE [LARGE SCALE GENOMIC DNA]</scope>
    <source>
        <strain evidence="3">cv. WT478/WT964</strain>
        <tissue evidence="2">Leaves</tissue>
    </source>
</reference>
<dbReference type="GO" id="GO:0005737">
    <property type="term" value="C:cytoplasm"/>
    <property type="evidence" value="ECO:0007669"/>
    <property type="project" value="TreeGrafter"/>
</dbReference>
<evidence type="ECO:0000256" key="1">
    <source>
        <dbReference type="SAM" id="MobiDB-lite"/>
    </source>
</evidence>
<dbReference type="PANTHER" id="PTHR12447:SF35">
    <property type="entry name" value="ANKYRIN REPEAT FAMILY PROTEIN"/>
    <property type="match status" value="1"/>
</dbReference>
<keyword evidence="3" id="KW-1185">Reference proteome</keyword>
<dbReference type="Gene3D" id="1.25.40.20">
    <property type="entry name" value="Ankyrin repeat-containing domain"/>
    <property type="match status" value="1"/>
</dbReference>
<gene>
    <name evidence="2" type="ORF">FRX31_026617</name>
</gene>
<dbReference type="EMBL" id="JABWDY010032938">
    <property type="protein sequence ID" value="KAF5183796.1"/>
    <property type="molecule type" value="Genomic_DNA"/>
</dbReference>
<dbReference type="SUPFAM" id="SSF48403">
    <property type="entry name" value="Ankyrin repeat"/>
    <property type="match status" value="1"/>
</dbReference>
<dbReference type="InterPro" id="IPR036770">
    <property type="entry name" value="Ankyrin_rpt-contain_sf"/>
</dbReference>
<evidence type="ECO:0000313" key="3">
    <source>
        <dbReference type="Proteomes" id="UP000554482"/>
    </source>
</evidence>
<sequence>MASIDLLKYGHSPVDKAIATKVYATLKRILVGLPRLCNPPEIHTKATSVAEEQKADFISVVIDWRDVPNRETSLHLAVKLGDETATEMLMVAGAINWSLKNEQGWSALQEAICNREENIAMIIARHYQPLAWAKWCRRLPHLIGTIRRMKDFYMEITFHSWIAPSDTYKIGIKFKSLQLPSSSTYVHLINSHRRLRRFSYLSSLASSSFDTRTFPKQRTMLPTPVSHNSHKEGAATATHG</sequence>
<protein>
    <submittedName>
        <fullName evidence="2">Ankyrin repeat-containing protein</fullName>
    </submittedName>
</protein>
<organism evidence="2 3">
    <name type="scientific">Thalictrum thalictroides</name>
    <name type="common">Rue-anemone</name>
    <name type="synonym">Anemone thalictroides</name>
    <dbReference type="NCBI Taxonomy" id="46969"/>
    <lineage>
        <taxon>Eukaryota</taxon>
        <taxon>Viridiplantae</taxon>
        <taxon>Streptophyta</taxon>
        <taxon>Embryophyta</taxon>
        <taxon>Tracheophyta</taxon>
        <taxon>Spermatophyta</taxon>
        <taxon>Magnoliopsida</taxon>
        <taxon>Ranunculales</taxon>
        <taxon>Ranunculaceae</taxon>
        <taxon>Thalictroideae</taxon>
        <taxon>Thalictrum</taxon>
    </lineage>
</organism>